<keyword evidence="2" id="KW-1185">Reference proteome</keyword>
<dbReference type="EMBL" id="JAIWYP010000005">
    <property type="protein sequence ID" value="KAH3816544.1"/>
    <property type="molecule type" value="Genomic_DNA"/>
</dbReference>
<reference evidence="1" key="1">
    <citation type="journal article" date="2019" name="bioRxiv">
        <title>The Genome of the Zebra Mussel, Dreissena polymorpha: A Resource for Invasive Species Research.</title>
        <authorList>
            <person name="McCartney M.A."/>
            <person name="Auch B."/>
            <person name="Kono T."/>
            <person name="Mallez S."/>
            <person name="Zhang Y."/>
            <person name="Obille A."/>
            <person name="Becker A."/>
            <person name="Abrahante J.E."/>
            <person name="Garbe J."/>
            <person name="Badalamenti J.P."/>
            <person name="Herman A."/>
            <person name="Mangelson H."/>
            <person name="Liachko I."/>
            <person name="Sullivan S."/>
            <person name="Sone E.D."/>
            <person name="Koren S."/>
            <person name="Silverstein K.A.T."/>
            <person name="Beckman K.B."/>
            <person name="Gohl D.M."/>
        </authorList>
    </citation>
    <scope>NUCLEOTIDE SEQUENCE</scope>
    <source>
        <strain evidence="1">Duluth1</strain>
        <tissue evidence="1">Whole animal</tissue>
    </source>
</reference>
<evidence type="ECO:0000313" key="1">
    <source>
        <dbReference type="EMBL" id="KAH3816544.1"/>
    </source>
</evidence>
<dbReference type="AlphaFoldDB" id="A0A9D4JN59"/>
<proteinExistence type="predicted"/>
<name>A0A9D4JN59_DREPO</name>
<accession>A0A9D4JN59</accession>
<dbReference type="Proteomes" id="UP000828390">
    <property type="component" value="Unassembled WGS sequence"/>
</dbReference>
<protein>
    <submittedName>
        <fullName evidence="1">Uncharacterized protein</fullName>
    </submittedName>
</protein>
<organism evidence="1 2">
    <name type="scientific">Dreissena polymorpha</name>
    <name type="common">Zebra mussel</name>
    <name type="synonym">Mytilus polymorpha</name>
    <dbReference type="NCBI Taxonomy" id="45954"/>
    <lineage>
        <taxon>Eukaryota</taxon>
        <taxon>Metazoa</taxon>
        <taxon>Spiralia</taxon>
        <taxon>Lophotrochozoa</taxon>
        <taxon>Mollusca</taxon>
        <taxon>Bivalvia</taxon>
        <taxon>Autobranchia</taxon>
        <taxon>Heteroconchia</taxon>
        <taxon>Euheterodonta</taxon>
        <taxon>Imparidentia</taxon>
        <taxon>Neoheterodontei</taxon>
        <taxon>Myida</taxon>
        <taxon>Dreissenoidea</taxon>
        <taxon>Dreissenidae</taxon>
        <taxon>Dreissena</taxon>
    </lineage>
</organism>
<reference evidence="1" key="2">
    <citation type="submission" date="2020-11" db="EMBL/GenBank/DDBJ databases">
        <authorList>
            <person name="McCartney M.A."/>
            <person name="Auch B."/>
            <person name="Kono T."/>
            <person name="Mallez S."/>
            <person name="Becker A."/>
            <person name="Gohl D.M."/>
            <person name="Silverstein K.A.T."/>
            <person name="Koren S."/>
            <person name="Bechman K.B."/>
            <person name="Herman A."/>
            <person name="Abrahante J.E."/>
            <person name="Garbe J."/>
        </authorList>
    </citation>
    <scope>NUCLEOTIDE SEQUENCE</scope>
    <source>
        <strain evidence="1">Duluth1</strain>
        <tissue evidence="1">Whole animal</tissue>
    </source>
</reference>
<comment type="caution">
    <text evidence="1">The sequence shown here is derived from an EMBL/GenBank/DDBJ whole genome shotgun (WGS) entry which is preliminary data.</text>
</comment>
<sequence>MQLLAEYKAKLNIDGEIIEDPMTVSKGWLSEKVGMSKWPSLYIGDISEYLHTNQPKDLIRRVVNEYKEGKAIATSQANGLRKCFTMTSVKVLTNVCLSHRLHHHRL</sequence>
<gene>
    <name evidence="1" type="ORF">DPMN_118061</name>
</gene>
<evidence type="ECO:0000313" key="2">
    <source>
        <dbReference type="Proteomes" id="UP000828390"/>
    </source>
</evidence>